<evidence type="ECO:0000256" key="5">
    <source>
        <dbReference type="ARBA" id="ARBA00022989"/>
    </source>
</evidence>
<comment type="caution">
    <text evidence="10">The sequence shown here is derived from an EMBL/GenBank/DDBJ whole genome shotgun (WGS) entry which is preliminary data.</text>
</comment>
<comment type="similarity">
    <text evidence="2">Belongs to the TM2 family.</text>
</comment>
<keyword evidence="5" id="KW-1133">Transmembrane helix</keyword>
<keyword evidence="11" id="KW-1185">Reference proteome</keyword>
<feature type="domain" description="TM2" evidence="9">
    <location>
        <begin position="115"/>
        <end position="163"/>
    </location>
</feature>
<evidence type="ECO:0000256" key="2">
    <source>
        <dbReference type="ARBA" id="ARBA00008284"/>
    </source>
</evidence>
<gene>
    <name evidence="10" type="ORF">M9Y10_041516</name>
</gene>
<feature type="chain" id="PRO_5045201320" evidence="8">
    <location>
        <begin position="19"/>
        <end position="182"/>
    </location>
</feature>
<reference evidence="10 11" key="1">
    <citation type="submission" date="2024-04" db="EMBL/GenBank/DDBJ databases">
        <title>Tritrichomonas musculus Genome.</title>
        <authorList>
            <person name="Alves-Ferreira E."/>
            <person name="Grigg M."/>
            <person name="Lorenzi H."/>
            <person name="Galac M."/>
        </authorList>
    </citation>
    <scope>NUCLEOTIDE SEQUENCE [LARGE SCALE GENOMIC DNA]</scope>
    <source>
        <strain evidence="10 11">EAF2021</strain>
    </source>
</reference>
<dbReference type="PANTHER" id="PTHR21016">
    <property type="entry name" value="BETA-AMYLOID BINDING PROTEIN-RELATED"/>
    <property type="match status" value="1"/>
</dbReference>
<keyword evidence="3" id="KW-0812">Transmembrane</keyword>
<comment type="subcellular location">
    <subcellularLocation>
        <location evidence="1">Membrane</location>
        <topology evidence="1">Multi-pass membrane protein</topology>
    </subcellularLocation>
</comment>
<dbReference type="InterPro" id="IPR050932">
    <property type="entry name" value="TM2D1-3-like"/>
</dbReference>
<evidence type="ECO:0000256" key="1">
    <source>
        <dbReference type="ARBA" id="ARBA00004141"/>
    </source>
</evidence>
<keyword evidence="6" id="KW-0472">Membrane</keyword>
<organism evidence="10 11">
    <name type="scientific">Tritrichomonas musculus</name>
    <dbReference type="NCBI Taxonomy" id="1915356"/>
    <lineage>
        <taxon>Eukaryota</taxon>
        <taxon>Metamonada</taxon>
        <taxon>Parabasalia</taxon>
        <taxon>Tritrichomonadida</taxon>
        <taxon>Tritrichomonadidae</taxon>
        <taxon>Tritrichomonas</taxon>
    </lineage>
</organism>
<evidence type="ECO:0000313" key="10">
    <source>
        <dbReference type="EMBL" id="KAK8886056.1"/>
    </source>
</evidence>
<dbReference type="InterPro" id="IPR007829">
    <property type="entry name" value="TM2"/>
</dbReference>
<evidence type="ECO:0000256" key="6">
    <source>
        <dbReference type="ARBA" id="ARBA00023136"/>
    </source>
</evidence>
<protein>
    <submittedName>
        <fullName evidence="10">TM2 domain-containing protein 3</fullName>
    </submittedName>
</protein>
<evidence type="ECO:0000256" key="4">
    <source>
        <dbReference type="ARBA" id="ARBA00022729"/>
    </source>
</evidence>
<evidence type="ECO:0000259" key="9">
    <source>
        <dbReference type="Pfam" id="PF05154"/>
    </source>
</evidence>
<proteinExistence type="inferred from homology"/>
<accession>A0ABR2K5L3</accession>
<dbReference type="Pfam" id="PF05154">
    <property type="entry name" value="TM2"/>
    <property type="match status" value="1"/>
</dbReference>
<dbReference type="PANTHER" id="PTHR21016:SF7">
    <property type="entry name" value="TM2 DOMAIN-CONTAINING PROTEIN 3"/>
    <property type="match status" value="1"/>
</dbReference>
<sequence>MILFFSFLITILSKLCKDADPSEMMCEVPSNNCNLDEMITTTCSVFPSTNCQGSRTFEEKLPCRYCFELPESQIICEQVKDCKNQIKAFQTPCYPTAKCIGNSTFFRKARCHSGSKSQKTAILLSLFLGGVGADRFYLGYYVEAAFKLLTVGGLGIAYAVDLILIMTGFLGPKNGRGYIERS</sequence>
<keyword evidence="4 8" id="KW-0732">Signal</keyword>
<evidence type="ECO:0000256" key="3">
    <source>
        <dbReference type="ARBA" id="ARBA00022692"/>
    </source>
</evidence>
<name>A0ABR2K5L3_9EUKA</name>
<feature type="signal peptide" evidence="8">
    <location>
        <begin position="1"/>
        <end position="18"/>
    </location>
</feature>
<evidence type="ECO:0000256" key="7">
    <source>
        <dbReference type="ARBA" id="ARBA00023180"/>
    </source>
</evidence>
<evidence type="ECO:0000313" key="11">
    <source>
        <dbReference type="Proteomes" id="UP001470230"/>
    </source>
</evidence>
<evidence type="ECO:0000256" key="8">
    <source>
        <dbReference type="SAM" id="SignalP"/>
    </source>
</evidence>
<keyword evidence="7" id="KW-0325">Glycoprotein</keyword>
<dbReference type="EMBL" id="JAPFFF010000007">
    <property type="protein sequence ID" value="KAK8886056.1"/>
    <property type="molecule type" value="Genomic_DNA"/>
</dbReference>
<dbReference type="Proteomes" id="UP001470230">
    <property type="component" value="Unassembled WGS sequence"/>
</dbReference>